<accession>A0AAX6GB72</accession>
<protein>
    <submittedName>
        <fullName evidence="2">Homeobox protein HOX1A-like</fullName>
    </submittedName>
</protein>
<gene>
    <name evidence="2" type="ORF">M6B38_376445</name>
</gene>
<name>A0AAX6GB72_IRIPA</name>
<feature type="compositionally biased region" description="Basic and acidic residues" evidence="1">
    <location>
        <begin position="111"/>
        <end position="120"/>
    </location>
</feature>
<feature type="compositionally biased region" description="Basic and acidic residues" evidence="1">
    <location>
        <begin position="69"/>
        <end position="83"/>
    </location>
</feature>
<keyword evidence="2" id="KW-0238">DNA-binding</keyword>
<evidence type="ECO:0000313" key="3">
    <source>
        <dbReference type="Proteomes" id="UP001140949"/>
    </source>
</evidence>
<feature type="region of interest" description="Disordered" evidence="1">
    <location>
        <begin position="1"/>
        <end position="160"/>
    </location>
</feature>
<organism evidence="2 3">
    <name type="scientific">Iris pallida</name>
    <name type="common">Sweet iris</name>
    <dbReference type="NCBI Taxonomy" id="29817"/>
    <lineage>
        <taxon>Eukaryota</taxon>
        <taxon>Viridiplantae</taxon>
        <taxon>Streptophyta</taxon>
        <taxon>Embryophyta</taxon>
        <taxon>Tracheophyta</taxon>
        <taxon>Spermatophyta</taxon>
        <taxon>Magnoliopsida</taxon>
        <taxon>Liliopsida</taxon>
        <taxon>Asparagales</taxon>
        <taxon>Iridaceae</taxon>
        <taxon>Iridoideae</taxon>
        <taxon>Irideae</taxon>
        <taxon>Iris</taxon>
    </lineage>
</organism>
<evidence type="ECO:0000256" key="1">
    <source>
        <dbReference type="SAM" id="MobiDB-lite"/>
    </source>
</evidence>
<reference evidence="2" key="1">
    <citation type="journal article" date="2023" name="GigaByte">
        <title>Genome assembly of the bearded iris, Iris pallida Lam.</title>
        <authorList>
            <person name="Bruccoleri R.E."/>
            <person name="Oakeley E.J."/>
            <person name="Faust A.M.E."/>
            <person name="Altorfer M."/>
            <person name="Dessus-Babus S."/>
            <person name="Burckhardt D."/>
            <person name="Oertli M."/>
            <person name="Naumann U."/>
            <person name="Petersen F."/>
            <person name="Wong J."/>
        </authorList>
    </citation>
    <scope>NUCLEOTIDE SEQUENCE</scope>
    <source>
        <strain evidence="2">GSM-AAB239-AS_SAM_17_03QT</strain>
    </source>
</reference>
<keyword evidence="3" id="KW-1185">Reference proteome</keyword>
<keyword evidence="2" id="KW-0371">Homeobox</keyword>
<dbReference type="GO" id="GO:0003677">
    <property type="term" value="F:DNA binding"/>
    <property type="evidence" value="ECO:0007669"/>
    <property type="project" value="UniProtKB-KW"/>
</dbReference>
<feature type="compositionally biased region" description="Basic and acidic residues" evidence="1">
    <location>
        <begin position="128"/>
        <end position="160"/>
    </location>
</feature>
<reference evidence="2" key="2">
    <citation type="submission" date="2023-04" db="EMBL/GenBank/DDBJ databases">
        <authorList>
            <person name="Bruccoleri R.E."/>
            <person name="Oakeley E.J."/>
            <person name="Faust A.-M."/>
            <person name="Dessus-Babus S."/>
            <person name="Altorfer M."/>
            <person name="Burckhardt D."/>
            <person name="Oertli M."/>
            <person name="Naumann U."/>
            <person name="Petersen F."/>
            <person name="Wong J."/>
        </authorList>
    </citation>
    <scope>NUCLEOTIDE SEQUENCE</scope>
    <source>
        <strain evidence="2">GSM-AAB239-AS_SAM_17_03QT</strain>
        <tissue evidence="2">Leaf</tissue>
    </source>
</reference>
<sequence>MIRQVDKWFTNARHSYLVTVKESSQAGGTSPDKGKSSNPGDNNKQMEDVMGVSAIKEHKGKKPPPSKNSEVRADEGNSLDKGKNSAPARNFEVGAKNGSKSDDAPGQSSSIEKRIEKEKVPSSISKVGAEHGDDKENNMEVAKDRQKAIARELRRMKQRR</sequence>
<evidence type="ECO:0000313" key="2">
    <source>
        <dbReference type="EMBL" id="KAJ6825498.1"/>
    </source>
</evidence>
<dbReference type="AlphaFoldDB" id="A0AAX6GB72"/>
<dbReference type="Proteomes" id="UP001140949">
    <property type="component" value="Unassembled WGS sequence"/>
</dbReference>
<comment type="caution">
    <text evidence="2">The sequence shown here is derived from an EMBL/GenBank/DDBJ whole genome shotgun (WGS) entry which is preliminary data.</text>
</comment>
<proteinExistence type="predicted"/>
<dbReference type="EMBL" id="JANAVB010021600">
    <property type="protein sequence ID" value="KAJ6825498.1"/>
    <property type="molecule type" value="Genomic_DNA"/>
</dbReference>